<dbReference type="OrthoDB" id="9784962at2"/>
<dbReference type="PROSITE" id="PS00356">
    <property type="entry name" value="HTH_LACI_1"/>
    <property type="match status" value="1"/>
</dbReference>
<evidence type="ECO:0000259" key="4">
    <source>
        <dbReference type="PROSITE" id="PS50932"/>
    </source>
</evidence>
<evidence type="ECO:0000256" key="3">
    <source>
        <dbReference type="ARBA" id="ARBA00023163"/>
    </source>
</evidence>
<proteinExistence type="predicted"/>
<keyword evidence="1" id="KW-0805">Transcription regulation</keyword>
<dbReference type="InterPro" id="IPR000843">
    <property type="entry name" value="HTH_LacI"/>
</dbReference>
<keyword evidence="3" id="KW-0804">Transcription</keyword>
<organism evidence="5 6">
    <name type="scientific">Thermanaerosceptrum fracticalcis</name>
    <dbReference type="NCBI Taxonomy" id="1712410"/>
    <lineage>
        <taxon>Bacteria</taxon>
        <taxon>Bacillati</taxon>
        <taxon>Bacillota</taxon>
        <taxon>Clostridia</taxon>
        <taxon>Eubacteriales</taxon>
        <taxon>Peptococcaceae</taxon>
        <taxon>Thermanaerosceptrum</taxon>
    </lineage>
</organism>
<feature type="domain" description="HTH lacI-type" evidence="4">
    <location>
        <begin position="3"/>
        <end position="58"/>
    </location>
</feature>
<dbReference type="Pfam" id="PF00532">
    <property type="entry name" value="Peripla_BP_1"/>
    <property type="match status" value="1"/>
</dbReference>
<dbReference type="KEGG" id="tfr:BR63_13985"/>
<reference evidence="5 6" key="1">
    <citation type="journal article" date="2019" name="Front. Microbiol.">
        <title>Thermoanaerosceptrum fracticalcis gen. nov. sp. nov., a Novel Fumarate-Fermenting Microorganism From a Deep Fractured Carbonate Aquifer of the US Great Basin.</title>
        <authorList>
            <person name="Hamilton-Brehm S.D."/>
            <person name="Stewart L.E."/>
            <person name="Zavarin M."/>
            <person name="Caldwell M."/>
            <person name="Lawson P.A."/>
            <person name="Onstott T.C."/>
            <person name="Grzymski J."/>
            <person name="Neveux I."/>
            <person name="Lollar B.S."/>
            <person name="Russell C.E."/>
            <person name="Moser D.P."/>
        </authorList>
    </citation>
    <scope>NUCLEOTIDE SEQUENCE [LARGE SCALE GENOMIC DNA]</scope>
    <source>
        <strain evidence="5 6">DRI-13</strain>
    </source>
</reference>
<dbReference type="GO" id="GO:0003700">
    <property type="term" value="F:DNA-binding transcription factor activity"/>
    <property type="evidence" value="ECO:0007669"/>
    <property type="project" value="TreeGrafter"/>
</dbReference>
<dbReference type="RefSeq" id="WP_034423188.1">
    <property type="nucleotide sequence ID" value="NZ_CP045798.1"/>
</dbReference>
<evidence type="ECO:0000313" key="5">
    <source>
        <dbReference type="EMBL" id="QNB47301.1"/>
    </source>
</evidence>
<dbReference type="PANTHER" id="PTHR30146:SF109">
    <property type="entry name" value="HTH-TYPE TRANSCRIPTIONAL REGULATOR GALS"/>
    <property type="match status" value="1"/>
</dbReference>
<dbReference type="CDD" id="cd06267">
    <property type="entry name" value="PBP1_LacI_sugar_binding-like"/>
    <property type="match status" value="1"/>
</dbReference>
<dbReference type="PANTHER" id="PTHR30146">
    <property type="entry name" value="LACI-RELATED TRANSCRIPTIONAL REPRESSOR"/>
    <property type="match status" value="1"/>
</dbReference>
<name>A0A7G6E5E7_THEFR</name>
<dbReference type="Gene3D" id="3.40.50.2300">
    <property type="match status" value="2"/>
</dbReference>
<gene>
    <name evidence="5" type="ORF">BR63_13985</name>
</gene>
<dbReference type="SMART" id="SM00354">
    <property type="entry name" value="HTH_LACI"/>
    <property type="match status" value="1"/>
</dbReference>
<dbReference type="EMBL" id="CP045798">
    <property type="protein sequence ID" value="QNB47301.1"/>
    <property type="molecule type" value="Genomic_DNA"/>
</dbReference>
<dbReference type="CDD" id="cd01392">
    <property type="entry name" value="HTH_LacI"/>
    <property type="match status" value="1"/>
</dbReference>
<evidence type="ECO:0000256" key="2">
    <source>
        <dbReference type="ARBA" id="ARBA00023125"/>
    </source>
</evidence>
<evidence type="ECO:0000313" key="6">
    <source>
        <dbReference type="Proteomes" id="UP000515847"/>
    </source>
</evidence>
<dbReference type="GO" id="GO:0000976">
    <property type="term" value="F:transcription cis-regulatory region binding"/>
    <property type="evidence" value="ECO:0007669"/>
    <property type="project" value="TreeGrafter"/>
</dbReference>
<dbReference type="PROSITE" id="PS50932">
    <property type="entry name" value="HTH_LACI_2"/>
    <property type="match status" value="1"/>
</dbReference>
<accession>A0A7G6E5E7</accession>
<sequence>MTVTIKDIARAADVSIATVSRVLNNKADGITEETKAKIRKAVKELNYRPNAIARGLITKKTHTIGLVLPDISNPFFPEIARGVEDVAKEAGYNVFLCNTDDDSKKERGYVKALRERQVDGIIFTASALKNSEDITEHVGKMPFILVDRKPDNLPDAPGVFLDNLKGGYLAAKHLIEKGHREIALISGPLQSYNARQRLEGFKKALQEAGIRYKDKLIREGDYKRSGGYRAMEKLLREGVEFTAVFASNDLMAVGVMEMLREKGIAIPEQVAVVGFDNIYLSTVVAPRLTTISQPTYQMGAQAAQMLLTCLQGRELDEKQKVFSPQLIIRESS</sequence>
<dbReference type="InterPro" id="IPR010982">
    <property type="entry name" value="Lambda_DNA-bd_dom_sf"/>
</dbReference>
<dbReference type="SUPFAM" id="SSF53822">
    <property type="entry name" value="Periplasmic binding protein-like I"/>
    <property type="match status" value="1"/>
</dbReference>
<dbReference type="Gene3D" id="1.10.260.40">
    <property type="entry name" value="lambda repressor-like DNA-binding domains"/>
    <property type="match status" value="1"/>
</dbReference>
<keyword evidence="6" id="KW-1185">Reference proteome</keyword>
<dbReference type="PRINTS" id="PR00036">
    <property type="entry name" value="HTHLACI"/>
</dbReference>
<dbReference type="InterPro" id="IPR028082">
    <property type="entry name" value="Peripla_BP_I"/>
</dbReference>
<keyword evidence="2" id="KW-0238">DNA-binding</keyword>
<dbReference type="Proteomes" id="UP000515847">
    <property type="component" value="Chromosome"/>
</dbReference>
<dbReference type="InterPro" id="IPR001761">
    <property type="entry name" value="Peripla_BP/Lac1_sug-bd_dom"/>
</dbReference>
<protein>
    <submittedName>
        <fullName evidence="5">Substrate-binding domain-containing protein</fullName>
    </submittedName>
</protein>
<evidence type="ECO:0000256" key="1">
    <source>
        <dbReference type="ARBA" id="ARBA00023015"/>
    </source>
</evidence>
<dbReference type="SUPFAM" id="SSF47413">
    <property type="entry name" value="lambda repressor-like DNA-binding domains"/>
    <property type="match status" value="1"/>
</dbReference>
<dbReference type="AlphaFoldDB" id="A0A7G6E5E7"/>
<dbReference type="Pfam" id="PF00356">
    <property type="entry name" value="LacI"/>
    <property type="match status" value="1"/>
</dbReference>